<proteinExistence type="predicted"/>
<dbReference type="AlphaFoldDB" id="A0A0A9CBE6"/>
<dbReference type="EMBL" id="GBRH01229053">
    <property type="protein sequence ID" value="JAD68842.1"/>
    <property type="molecule type" value="Transcribed_RNA"/>
</dbReference>
<accession>A0A0A9CBE6</accession>
<sequence>MVKHHRKGLNSVIMLGAWIIWKQRNACVFD</sequence>
<evidence type="ECO:0000313" key="1">
    <source>
        <dbReference type="EMBL" id="JAD68842.1"/>
    </source>
</evidence>
<organism evidence="1">
    <name type="scientific">Arundo donax</name>
    <name type="common">Giant reed</name>
    <name type="synonym">Donax arundinaceus</name>
    <dbReference type="NCBI Taxonomy" id="35708"/>
    <lineage>
        <taxon>Eukaryota</taxon>
        <taxon>Viridiplantae</taxon>
        <taxon>Streptophyta</taxon>
        <taxon>Embryophyta</taxon>
        <taxon>Tracheophyta</taxon>
        <taxon>Spermatophyta</taxon>
        <taxon>Magnoliopsida</taxon>
        <taxon>Liliopsida</taxon>
        <taxon>Poales</taxon>
        <taxon>Poaceae</taxon>
        <taxon>PACMAD clade</taxon>
        <taxon>Arundinoideae</taxon>
        <taxon>Arundineae</taxon>
        <taxon>Arundo</taxon>
    </lineage>
</organism>
<reference evidence="1" key="2">
    <citation type="journal article" date="2015" name="Data Brief">
        <title>Shoot transcriptome of the giant reed, Arundo donax.</title>
        <authorList>
            <person name="Barrero R.A."/>
            <person name="Guerrero F.D."/>
            <person name="Moolhuijzen P."/>
            <person name="Goolsby J.A."/>
            <person name="Tidwell J."/>
            <person name="Bellgard S.E."/>
            <person name="Bellgard M.I."/>
        </authorList>
    </citation>
    <scope>NUCLEOTIDE SEQUENCE</scope>
    <source>
        <tissue evidence="1">Shoot tissue taken approximately 20 cm above the soil surface</tissue>
    </source>
</reference>
<name>A0A0A9CBE6_ARUDO</name>
<protein>
    <submittedName>
        <fullName evidence="1">Uncharacterized protein</fullName>
    </submittedName>
</protein>
<reference evidence="1" key="1">
    <citation type="submission" date="2014-09" db="EMBL/GenBank/DDBJ databases">
        <authorList>
            <person name="Magalhaes I.L.F."/>
            <person name="Oliveira U."/>
            <person name="Santos F.R."/>
            <person name="Vidigal T.H.D.A."/>
            <person name="Brescovit A.D."/>
            <person name="Santos A.J."/>
        </authorList>
    </citation>
    <scope>NUCLEOTIDE SEQUENCE</scope>
    <source>
        <tissue evidence="1">Shoot tissue taken approximately 20 cm above the soil surface</tissue>
    </source>
</reference>